<dbReference type="EMBL" id="FOZS01000003">
    <property type="protein sequence ID" value="SFS88675.1"/>
    <property type="molecule type" value="Genomic_DNA"/>
</dbReference>
<dbReference type="RefSeq" id="WP_092905806.1">
    <property type="nucleotide sequence ID" value="NZ_FOZS01000003.1"/>
</dbReference>
<evidence type="ECO:0000256" key="1">
    <source>
        <dbReference type="SAM" id="MobiDB-lite"/>
    </source>
</evidence>
<evidence type="ECO:0000313" key="3">
    <source>
        <dbReference type="EMBL" id="SFS88675.1"/>
    </source>
</evidence>
<organism evidence="3 4">
    <name type="scientific">Halostagnicola kamekurae</name>
    <dbReference type="NCBI Taxonomy" id="619731"/>
    <lineage>
        <taxon>Archaea</taxon>
        <taxon>Methanobacteriati</taxon>
        <taxon>Methanobacteriota</taxon>
        <taxon>Stenosarchaea group</taxon>
        <taxon>Halobacteria</taxon>
        <taxon>Halobacteriales</taxon>
        <taxon>Natrialbaceae</taxon>
        <taxon>Halostagnicola</taxon>
    </lineage>
</organism>
<protein>
    <submittedName>
        <fullName evidence="3">Inner membrane protein</fullName>
    </submittedName>
</protein>
<keyword evidence="2" id="KW-1133">Transmembrane helix</keyword>
<dbReference type="Proteomes" id="UP000199199">
    <property type="component" value="Unassembled WGS sequence"/>
</dbReference>
<dbReference type="Pfam" id="PF04307">
    <property type="entry name" value="YdjM"/>
    <property type="match status" value="1"/>
</dbReference>
<feature type="transmembrane region" description="Helical" evidence="2">
    <location>
        <begin position="6"/>
        <end position="27"/>
    </location>
</feature>
<name>A0A1I6THM8_9EURY</name>
<reference evidence="4" key="1">
    <citation type="submission" date="2016-10" db="EMBL/GenBank/DDBJ databases">
        <authorList>
            <person name="Varghese N."/>
            <person name="Submissions S."/>
        </authorList>
    </citation>
    <scope>NUCLEOTIDE SEQUENCE [LARGE SCALE GENOMIC DNA]</scope>
    <source>
        <strain evidence="4">DSM 22427</strain>
    </source>
</reference>
<evidence type="ECO:0000256" key="2">
    <source>
        <dbReference type="SAM" id="Phobius"/>
    </source>
</evidence>
<accession>A0A1I6THM8</accession>
<sequence>MDAMRIVFLASAFATHAVVGYALVNAFTDADPRLGIVLGLLPDADFLFPAAWGWPLVHRGLTHTPLFAAVVVAVAYGIRRDRTVATAVGLGIGSHLAIDSLSAKGIDWLYPFAASAGPGVSVHGPVATALLWAASICVIEWRTEGFLGGSIPDDRSAHRSDGPDPSDRQTEKSE</sequence>
<keyword evidence="2" id="KW-0812">Transmembrane</keyword>
<proteinExistence type="predicted"/>
<keyword evidence="2" id="KW-0472">Membrane</keyword>
<dbReference type="OrthoDB" id="118042at2157"/>
<gene>
    <name evidence="3" type="ORF">SAMN04488556_3123</name>
</gene>
<keyword evidence="4" id="KW-1185">Reference proteome</keyword>
<evidence type="ECO:0000313" key="4">
    <source>
        <dbReference type="Proteomes" id="UP000199199"/>
    </source>
</evidence>
<feature type="transmembrane region" description="Helical" evidence="2">
    <location>
        <begin position="60"/>
        <end position="78"/>
    </location>
</feature>
<feature type="region of interest" description="Disordered" evidence="1">
    <location>
        <begin position="152"/>
        <end position="174"/>
    </location>
</feature>
<dbReference type="InterPro" id="IPR007404">
    <property type="entry name" value="YdjM-like"/>
</dbReference>
<dbReference type="AlphaFoldDB" id="A0A1I6THM8"/>